<evidence type="ECO:0000313" key="5">
    <source>
        <dbReference type="Proteomes" id="UP000253689"/>
    </source>
</evidence>
<dbReference type="EMBL" id="CP031088">
    <property type="protein sequence ID" value="AXF97067.1"/>
    <property type="molecule type" value="Genomic_DNA"/>
</dbReference>
<sequence>MANTIKPTLFGNNQIKSINNSNQEWSLQKVNKSIKEQMELTLTVDNGSNSGSISSKKPTKID</sequence>
<accession>A0A345DS76</accession>
<dbReference type="AlphaFoldDB" id="A0A345DS76"/>
<reference evidence="4" key="2">
    <citation type="submission" date="2018-08" db="EMBL/GenBank/DDBJ databases">
        <title>Complete Genome Sequence of Spiroplasma phoeniceum.</title>
        <authorList>
            <person name="Davis R.E."/>
            <person name="Shao J.Y."/>
            <person name="Zhao Y."/>
            <person name="Silver A."/>
            <person name="Stump z."/>
            <person name="Gasparich G."/>
        </authorList>
    </citation>
    <scope>NUCLEOTIDE SEQUENCE</scope>
    <source>
        <strain evidence="4">P40</strain>
    </source>
</reference>
<gene>
    <name evidence="2" type="ORF">SDAV_002065</name>
    <name evidence="3" type="ORF">SDAV_002096</name>
    <name evidence="4" type="ORF">SDAV_002134</name>
</gene>
<proteinExistence type="predicted"/>
<dbReference type="KEGG" id="sphh:SDAV_002065"/>
<dbReference type="EMBL" id="CP031088">
    <property type="protein sequence ID" value="AXF97029.1"/>
    <property type="molecule type" value="Genomic_DNA"/>
</dbReference>
<dbReference type="RefSeq" id="WP_114565468.1">
    <property type="nucleotide sequence ID" value="NZ_CP031088.1"/>
</dbReference>
<evidence type="ECO:0000313" key="2">
    <source>
        <dbReference type="EMBL" id="AXF96998.1"/>
    </source>
</evidence>
<dbReference type="KEGG" id="sphh:SDAV_002134"/>
<feature type="compositionally biased region" description="Low complexity" evidence="1">
    <location>
        <begin position="46"/>
        <end position="56"/>
    </location>
</feature>
<feature type="region of interest" description="Disordered" evidence="1">
    <location>
        <begin position="43"/>
        <end position="62"/>
    </location>
</feature>
<evidence type="ECO:0000313" key="3">
    <source>
        <dbReference type="EMBL" id="AXF97029.1"/>
    </source>
</evidence>
<dbReference type="EMBL" id="CP031088">
    <property type="protein sequence ID" value="AXF96998.1"/>
    <property type="molecule type" value="Genomic_DNA"/>
</dbReference>
<keyword evidence="5" id="KW-1185">Reference proteome</keyword>
<organism evidence="4 5">
    <name type="scientific">Spiroplasma phoeniceum P40</name>
    <dbReference type="NCBI Taxonomy" id="1276259"/>
    <lineage>
        <taxon>Bacteria</taxon>
        <taxon>Bacillati</taxon>
        <taxon>Mycoplasmatota</taxon>
        <taxon>Mollicutes</taxon>
        <taxon>Entomoplasmatales</taxon>
        <taxon>Spiroplasmataceae</taxon>
        <taxon>Spiroplasma</taxon>
    </lineage>
</organism>
<protein>
    <submittedName>
        <fullName evidence="4">Uncharacterized protein</fullName>
    </submittedName>
</protein>
<evidence type="ECO:0000313" key="4">
    <source>
        <dbReference type="EMBL" id="AXF97067.1"/>
    </source>
</evidence>
<dbReference type="Proteomes" id="UP000253689">
    <property type="component" value="Chromosome"/>
</dbReference>
<dbReference type="KEGG" id="sphh:SDAV_002096"/>
<reference evidence="5" key="1">
    <citation type="submission" date="2018-07" db="EMBL/GenBank/DDBJ databases">
        <title>Complete Genome Sequence of Spiroplasma phoeniceum.</title>
        <authorList>
            <person name="Davis R.E."/>
            <person name="Shao J.Y."/>
            <person name="Zhao Y."/>
            <person name="Silver A."/>
            <person name="Stump z."/>
            <person name="Gasparich G."/>
        </authorList>
    </citation>
    <scope>NUCLEOTIDE SEQUENCE [LARGE SCALE GENOMIC DNA]</scope>
    <source>
        <strain evidence="2 5">P40</strain>
    </source>
</reference>
<name>A0A345DS76_9MOLU</name>
<evidence type="ECO:0000256" key="1">
    <source>
        <dbReference type="SAM" id="MobiDB-lite"/>
    </source>
</evidence>